<evidence type="ECO:0000313" key="7">
    <source>
        <dbReference type="EMBL" id="KAJ5732406.1"/>
    </source>
</evidence>
<dbReference type="GO" id="GO:0003677">
    <property type="term" value="F:DNA binding"/>
    <property type="evidence" value="ECO:0007669"/>
    <property type="project" value="UniProtKB-KW"/>
</dbReference>
<evidence type="ECO:0000256" key="3">
    <source>
        <dbReference type="ARBA" id="ARBA00023163"/>
    </source>
</evidence>
<dbReference type="InterPro" id="IPR050675">
    <property type="entry name" value="OAF3"/>
</dbReference>
<dbReference type="EMBL" id="JAQJAN010000004">
    <property type="protein sequence ID" value="KAJ5732406.1"/>
    <property type="molecule type" value="Genomic_DNA"/>
</dbReference>
<organism evidence="7 8">
    <name type="scientific">Penicillium malachiteum</name>
    <dbReference type="NCBI Taxonomy" id="1324776"/>
    <lineage>
        <taxon>Eukaryota</taxon>
        <taxon>Fungi</taxon>
        <taxon>Dikarya</taxon>
        <taxon>Ascomycota</taxon>
        <taxon>Pezizomycotina</taxon>
        <taxon>Eurotiomycetes</taxon>
        <taxon>Eurotiomycetidae</taxon>
        <taxon>Eurotiales</taxon>
        <taxon>Aspergillaceae</taxon>
        <taxon>Penicillium</taxon>
    </lineage>
</organism>
<name>A0AAD6HQH4_9EURO</name>
<dbReference type="CDD" id="cd00067">
    <property type="entry name" value="GAL4"/>
    <property type="match status" value="1"/>
</dbReference>
<evidence type="ECO:0000256" key="1">
    <source>
        <dbReference type="ARBA" id="ARBA00023015"/>
    </source>
</evidence>
<dbReference type="SMART" id="SM00066">
    <property type="entry name" value="GAL4"/>
    <property type="match status" value="1"/>
</dbReference>
<protein>
    <recommendedName>
        <fullName evidence="6">Zn(2)-C6 fungal-type domain-containing protein</fullName>
    </recommendedName>
</protein>
<gene>
    <name evidence="7" type="ORF">N7493_003887</name>
</gene>
<feature type="domain" description="Zn(2)-C6 fungal-type" evidence="6">
    <location>
        <begin position="23"/>
        <end position="53"/>
    </location>
</feature>
<accession>A0AAD6HQH4</accession>
<dbReference type="PROSITE" id="PS50048">
    <property type="entry name" value="ZN2_CY6_FUNGAL_2"/>
    <property type="match status" value="1"/>
</dbReference>
<dbReference type="PANTHER" id="PTHR31069">
    <property type="entry name" value="OLEATE-ACTIVATED TRANSCRIPTION FACTOR 1-RELATED"/>
    <property type="match status" value="1"/>
</dbReference>
<evidence type="ECO:0000256" key="4">
    <source>
        <dbReference type="ARBA" id="ARBA00023242"/>
    </source>
</evidence>
<reference evidence="7" key="2">
    <citation type="submission" date="2023-01" db="EMBL/GenBank/DDBJ databases">
        <authorList>
            <person name="Petersen C."/>
        </authorList>
    </citation>
    <scope>NUCLEOTIDE SEQUENCE</scope>
    <source>
        <strain evidence="7">IBT 17514</strain>
    </source>
</reference>
<dbReference type="GO" id="GO:0008270">
    <property type="term" value="F:zinc ion binding"/>
    <property type="evidence" value="ECO:0007669"/>
    <property type="project" value="InterPro"/>
</dbReference>
<dbReference type="PANTHER" id="PTHR31069:SF26">
    <property type="entry name" value="ZN(2)-C6 FUNGAL-TYPE DOMAIN-CONTAINING PROTEIN"/>
    <property type="match status" value="1"/>
</dbReference>
<evidence type="ECO:0000259" key="6">
    <source>
        <dbReference type="PROSITE" id="PS50048"/>
    </source>
</evidence>
<dbReference type="AlphaFoldDB" id="A0AAD6HQH4"/>
<keyword evidence="2" id="KW-0238">DNA-binding</keyword>
<keyword evidence="4" id="KW-0539">Nucleus</keyword>
<feature type="region of interest" description="Disordered" evidence="5">
    <location>
        <begin position="60"/>
        <end position="85"/>
    </location>
</feature>
<dbReference type="SUPFAM" id="SSF57701">
    <property type="entry name" value="Zn2/Cys6 DNA-binding domain"/>
    <property type="match status" value="1"/>
</dbReference>
<comment type="caution">
    <text evidence="7">The sequence shown here is derived from an EMBL/GenBank/DDBJ whole genome shotgun (WGS) entry which is preliminary data.</text>
</comment>
<keyword evidence="8" id="KW-1185">Reference proteome</keyword>
<dbReference type="InterPro" id="IPR001138">
    <property type="entry name" value="Zn2Cys6_DnaBD"/>
</dbReference>
<dbReference type="Gene3D" id="4.10.240.10">
    <property type="entry name" value="Zn(2)-C6 fungal-type DNA-binding domain"/>
    <property type="match status" value="1"/>
</dbReference>
<dbReference type="Pfam" id="PF00172">
    <property type="entry name" value="Zn_clus"/>
    <property type="match status" value="1"/>
</dbReference>
<dbReference type="Proteomes" id="UP001215712">
    <property type="component" value="Unassembled WGS sequence"/>
</dbReference>
<keyword evidence="1" id="KW-0805">Transcription regulation</keyword>
<sequence length="475" mass="53190">MSLSKQAKGGTGQMPKSVKVRSTCNACQQAKIRCSHEKPSCRRCQKHNIDCIYSVSRRLGRPAKKKEPRSELEEQGGGSSPETLDLRLRASKTNVKVEDEQYPPISAEAKMDECSTLEMDFTSETWLQDLMSCRSTGGPSNSAFQLEEPYGDAIDSEDTFDASSEYMRHPGSLPSHMVGDPYFPVIPTVLERSQNFEPDIKGFHNSEHLVSHELKDTDSSPWIYESTSLKFEMQPVSDPWNLDRSNPPNNSILDHSTLNYCQLQSPSASHESETYSPEEPDFLNPLDNNLSFSCNCYKQAMSELIRSGLHAGPDGSCSIDNIIACQKDLLLQTECILECKMCSQSEVQANMLMIIIVTIDSLLSTLDVIASTARSGVDEQNISADQVHPGGGYKSHVDVCPLIIDGLRVPLEERSYFIRQVLQVRLSMLLLTIRRIRVCMQQHLTAVLSRGRLLMIMETDRRLQLIMMKIKMAVG</sequence>
<dbReference type="PRINTS" id="PR00755">
    <property type="entry name" value="AFLATOXINBRP"/>
</dbReference>
<evidence type="ECO:0000256" key="2">
    <source>
        <dbReference type="ARBA" id="ARBA00023125"/>
    </source>
</evidence>
<keyword evidence="3" id="KW-0804">Transcription</keyword>
<evidence type="ECO:0000256" key="5">
    <source>
        <dbReference type="SAM" id="MobiDB-lite"/>
    </source>
</evidence>
<dbReference type="InterPro" id="IPR036864">
    <property type="entry name" value="Zn2-C6_fun-type_DNA-bd_sf"/>
</dbReference>
<dbReference type="GO" id="GO:0000981">
    <property type="term" value="F:DNA-binding transcription factor activity, RNA polymerase II-specific"/>
    <property type="evidence" value="ECO:0007669"/>
    <property type="project" value="InterPro"/>
</dbReference>
<proteinExistence type="predicted"/>
<reference evidence="7" key="1">
    <citation type="journal article" date="2023" name="IMA Fungus">
        <title>Comparative genomic study of the Penicillium genus elucidates a diverse pangenome and 15 lateral gene transfer events.</title>
        <authorList>
            <person name="Petersen C."/>
            <person name="Sorensen T."/>
            <person name="Nielsen M.R."/>
            <person name="Sondergaard T.E."/>
            <person name="Sorensen J.L."/>
            <person name="Fitzpatrick D.A."/>
            <person name="Frisvad J.C."/>
            <person name="Nielsen K.L."/>
        </authorList>
    </citation>
    <scope>NUCLEOTIDE SEQUENCE</scope>
    <source>
        <strain evidence="7">IBT 17514</strain>
    </source>
</reference>
<evidence type="ECO:0000313" key="8">
    <source>
        <dbReference type="Proteomes" id="UP001215712"/>
    </source>
</evidence>